<dbReference type="PRINTS" id="PR00385">
    <property type="entry name" value="P450"/>
</dbReference>
<evidence type="ECO:0000256" key="1">
    <source>
        <dbReference type="ARBA" id="ARBA00001971"/>
    </source>
</evidence>
<dbReference type="SUPFAM" id="SSF48264">
    <property type="entry name" value="Cytochrome P450"/>
    <property type="match status" value="1"/>
</dbReference>
<proteinExistence type="inferred from homology"/>
<organism evidence="10 11">
    <name type="scientific">Phanerochaete sordida</name>
    <dbReference type="NCBI Taxonomy" id="48140"/>
    <lineage>
        <taxon>Eukaryota</taxon>
        <taxon>Fungi</taxon>
        <taxon>Dikarya</taxon>
        <taxon>Basidiomycota</taxon>
        <taxon>Agaricomycotina</taxon>
        <taxon>Agaricomycetes</taxon>
        <taxon>Polyporales</taxon>
        <taxon>Phanerochaetaceae</taxon>
        <taxon>Phanerochaete</taxon>
    </lineage>
</organism>
<comment type="pathway">
    <text evidence="2">Secondary metabolite biosynthesis.</text>
</comment>
<evidence type="ECO:0000256" key="4">
    <source>
        <dbReference type="ARBA" id="ARBA00022617"/>
    </source>
</evidence>
<comment type="caution">
    <text evidence="10">The sequence shown here is derived from an EMBL/GenBank/DDBJ whole genome shotgun (WGS) entry which is preliminary data.</text>
</comment>
<evidence type="ECO:0000313" key="11">
    <source>
        <dbReference type="Proteomes" id="UP000703269"/>
    </source>
</evidence>
<dbReference type="OrthoDB" id="6692864at2759"/>
<gene>
    <name evidence="10" type="ORF">PsYK624_077760</name>
</gene>
<dbReference type="EMBL" id="BPQB01000022">
    <property type="protein sequence ID" value="GJE91626.1"/>
    <property type="molecule type" value="Genomic_DNA"/>
</dbReference>
<keyword evidence="7 9" id="KW-0408">Iron</keyword>
<keyword evidence="5 9" id="KW-0479">Metal-binding</keyword>
<comment type="similarity">
    <text evidence="3">Belongs to the cytochrome P450 family.</text>
</comment>
<evidence type="ECO:0000256" key="6">
    <source>
        <dbReference type="ARBA" id="ARBA00023002"/>
    </source>
</evidence>
<keyword evidence="6" id="KW-0560">Oxidoreductase</keyword>
<dbReference type="Gene3D" id="1.10.630.10">
    <property type="entry name" value="Cytochrome P450"/>
    <property type="match status" value="1"/>
</dbReference>
<accession>A0A9P3GB39</accession>
<evidence type="ECO:0000256" key="8">
    <source>
        <dbReference type="ARBA" id="ARBA00023033"/>
    </source>
</evidence>
<dbReference type="Pfam" id="PF00067">
    <property type="entry name" value="p450"/>
    <property type="match status" value="1"/>
</dbReference>
<evidence type="ECO:0000256" key="5">
    <source>
        <dbReference type="ARBA" id="ARBA00022723"/>
    </source>
</evidence>
<dbReference type="GO" id="GO:0004497">
    <property type="term" value="F:monooxygenase activity"/>
    <property type="evidence" value="ECO:0007669"/>
    <property type="project" value="UniProtKB-KW"/>
</dbReference>
<dbReference type="InterPro" id="IPR002401">
    <property type="entry name" value="Cyt_P450_E_grp-I"/>
</dbReference>
<evidence type="ECO:0000256" key="9">
    <source>
        <dbReference type="PIRSR" id="PIRSR602401-1"/>
    </source>
</evidence>
<keyword evidence="8" id="KW-0503">Monooxygenase</keyword>
<evidence type="ECO:0000256" key="2">
    <source>
        <dbReference type="ARBA" id="ARBA00005179"/>
    </source>
</evidence>
<protein>
    <submittedName>
        <fullName evidence="10">Cytochrome P450</fullName>
    </submittedName>
</protein>
<feature type="binding site" description="axial binding residue" evidence="9">
    <location>
        <position position="491"/>
    </location>
    <ligand>
        <name>heme</name>
        <dbReference type="ChEBI" id="CHEBI:30413"/>
    </ligand>
    <ligandPart>
        <name>Fe</name>
        <dbReference type="ChEBI" id="CHEBI:18248"/>
    </ligandPart>
</feature>
<dbReference type="InterPro" id="IPR001128">
    <property type="entry name" value="Cyt_P450"/>
</dbReference>
<evidence type="ECO:0000256" key="7">
    <source>
        <dbReference type="ARBA" id="ARBA00023004"/>
    </source>
</evidence>
<dbReference type="InterPro" id="IPR050121">
    <property type="entry name" value="Cytochrome_P450_monoxygenase"/>
</dbReference>
<dbReference type="Proteomes" id="UP000703269">
    <property type="component" value="Unassembled WGS sequence"/>
</dbReference>
<evidence type="ECO:0000256" key="3">
    <source>
        <dbReference type="ARBA" id="ARBA00010617"/>
    </source>
</evidence>
<keyword evidence="11" id="KW-1185">Reference proteome</keyword>
<dbReference type="AlphaFoldDB" id="A0A9P3GB39"/>
<dbReference type="GO" id="GO:0005506">
    <property type="term" value="F:iron ion binding"/>
    <property type="evidence" value="ECO:0007669"/>
    <property type="project" value="InterPro"/>
</dbReference>
<evidence type="ECO:0000313" key="10">
    <source>
        <dbReference type="EMBL" id="GJE91626.1"/>
    </source>
</evidence>
<comment type="cofactor">
    <cofactor evidence="1 9">
        <name>heme</name>
        <dbReference type="ChEBI" id="CHEBI:30413"/>
    </cofactor>
</comment>
<dbReference type="GO" id="GO:0016705">
    <property type="term" value="F:oxidoreductase activity, acting on paired donors, with incorporation or reduction of molecular oxygen"/>
    <property type="evidence" value="ECO:0007669"/>
    <property type="project" value="InterPro"/>
</dbReference>
<dbReference type="PANTHER" id="PTHR24305:SF166">
    <property type="entry name" value="CYTOCHROME P450 12A4, MITOCHONDRIAL-RELATED"/>
    <property type="match status" value="1"/>
</dbReference>
<name>A0A9P3GB39_9APHY</name>
<sequence length="550" mass="61621">MLLSSTEQTLLVITSALIAHLVFNRWEPTNVPILTVLLIGIPCALTQAAFIDIGPIWRVVCTFALYHASLATSVLIYRLSPWHPLARYPGPRLLKTSKIWMIRLARRGGQWRYIRALHDVYGPVVRIGPNELSFCDASLVVPILGTQGLPKGSDWMGRAMHPQTPSLIALRDPVEHQRRRRTWNRAFRPAAVQEYLPLIRKRTAQLLDILAKCEDQDGVDLAKWIRYFKYDFMGDLVFGGGTEMMRDGDVDARLQQQRAGVAMMVVFAHMPWVAQLAKNLPAVSRKVTELRAMGRNRAADRCKAGSQGKDLFYYLANEDGSEKEAPSEDVVLSDGLLAIVAGSDTTSTVLTSAIYCLLTYPETYERLVEEVDNFYPPDEDWCSTKHHADMHYLTAVLNETLRLFPILRDGSLRAPWVGHGDCTVGPHFIPEGTQVRLHTYALHRDPRYFSRPDSFWPERWLVAAGAGGDAPAGFAHEPGAFIPFSRGPSDCAGKALALQDMRIVLCALLQRLAFAPPRGAPFDEWKAEMDGRFANSAAVFTVSVRVRRRD</sequence>
<dbReference type="InterPro" id="IPR036396">
    <property type="entry name" value="Cyt_P450_sf"/>
</dbReference>
<reference evidence="10 11" key="1">
    <citation type="submission" date="2021-08" db="EMBL/GenBank/DDBJ databases">
        <title>Draft Genome Sequence of Phanerochaete sordida strain YK-624.</title>
        <authorList>
            <person name="Mori T."/>
            <person name="Dohra H."/>
            <person name="Suzuki T."/>
            <person name="Kawagishi H."/>
            <person name="Hirai H."/>
        </authorList>
    </citation>
    <scope>NUCLEOTIDE SEQUENCE [LARGE SCALE GENOMIC DNA]</scope>
    <source>
        <strain evidence="10 11">YK-624</strain>
    </source>
</reference>
<dbReference type="GO" id="GO:0020037">
    <property type="term" value="F:heme binding"/>
    <property type="evidence" value="ECO:0007669"/>
    <property type="project" value="InterPro"/>
</dbReference>
<keyword evidence="4 9" id="KW-0349">Heme</keyword>
<dbReference type="PANTHER" id="PTHR24305">
    <property type="entry name" value="CYTOCHROME P450"/>
    <property type="match status" value="1"/>
</dbReference>
<dbReference type="PRINTS" id="PR00463">
    <property type="entry name" value="EP450I"/>
</dbReference>